<dbReference type="EMBL" id="RZTZ01000001">
    <property type="protein sequence ID" value="RVT67544.1"/>
    <property type="molecule type" value="Genomic_DNA"/>
</dbReference>
<dbReference type="AlphaFoldDB" id="A0A437KGY9"/>
<dbReference type="Pfam" id="PF19785">
    <property type="entry name" value="UPF0738"/>
    <property type="match status" value="1"/>
</dbReference>
<dbReference type="Proteomes" id="UP000288024">
    <property type="component" value="Unassembled WGS sequence"/>
</dbReference>
<evidence type="ECO:0000313" key="3">
    <source>
        <dbReference type="Proteomes" id="UP000288024"/>
    </source>
</evidence>
<sequence length="123" mass="14067">MTEKLQILNAEIAETKVILKVDESYPVSQLTPKGQILVDSDSFAFIYIAEKEDEYIYIVLHKDIWPSIKEGLAANLKLYISNGNDNLELIDWKEEMEYLIDNIEGNGNYGEEMEQAVTSVFSK</sequence>
<dbReference type="GeneID" id="87615726"/>
<organism evidence="2 3">
    <name type="scientific">Niallia taxi</name>
    <dbReference type="NCBI Taxonomy" id="2499688"/>
    <lineage>
        <taxon>Bacteria</taxon>
        <taxon>Bacillati</taxon>
        <taxon>Bacillota</taxon>
        <taxon>Bacilli</taxon>
        <taxon>Bacillales</taxon>
        <taxon>Bacillaceae</taxon>
        <taxon>Niallia</taxon>
    </lineage>
</organism>
<gene>
    <name evidence="2" type="ORF">EM808_03440</name>
</gene>
<protein>
    <recommendedName>
        <fullName evidence="1">UPF0738 protein EM808_03440</fullName>
    </recommendedName>
</protein>
<comment type="caution">
    <text evidence="2">The sequence shown here is derived from an EMBL/GenBank/DDBJ whole genome shotgun (WGS) entry which is preliminary data.</text>
</comment>
<evidence type="ECO:0000256" key="1">
    <source>
        <dbReference type="HAMAP-Rule" id="MF_01861"/>
    </source>
</evidence>
<name>A0A437KGY9_9BACI</name>
<dbReference type="RefSeq" id="WP_127735850.1">
    <property type="nucleotide sequence ID" value="NZ_CAJCKN010000052.1"/>
</dbReference>
<proteinExistence type="inferred from homology"/>
<accession>A0A437KGY9</accession>
<evidence type="ECO:0000313" key="2">
    <source>
        <dbReference type="EMBL" id="RVT67544.1"/>
    </source>
</evidence>
<reference evidence="2 3" key="1">
    <citation type="submission" date="2019-01" db="EMBL/GenBank/DDBJ databases">
        <title>Bacillus sp. M5HDSG1-1, whole genome shotgun sequence.</title>
        <authorList>
            <person name="Tuo L."/>
        </authorList>
    </citation>
    <scope>NUCLEOTIDE SEQUENCE [LARGE SCALE GENOMIC DNA]</scope>
    <source>
        <strain evidence="2 3">M5HDSG1-1</strain>
    </source>
</reference>
<keyword evidence="3" id="KW-1185">Reference proteome</keyword>
<dbReference type="HAMAP" id="MF_01861">
    <property type="entry name" value="UPF0738"/>
    <property type="match status" value="1"/>
</dbReference>
<dbReference type="InterPro" id="IPR020908">
    <property type="entry name" value="UPF0738"/>
</dbReference>
<comment type="similarity">
    <text evidence="1">Belongs to the UPF0738 family.</text>
</comment>